<gene>
    <name evidence="3" type="ORF">MNB_SV-15-34</name>
</gene>
<keyword evidence="1" id="KW-1133">Transmembrane helix</keyword>
<keyword evidence="1" id="KW-0472">Membrane</keyword>
<feature type="transmembrane region" description="Helical" evidence="1">
    <location>
        <begin position="12"/>
        <end position="35"/>
    </location>
</feature>
<accession>A0A1W1EJL3</accession>
<keyword evidence="3" id="KW-0456">Lyase</keyword>
<dbReference type="InterPro" id="IPR050697">
    <property type="entry name" value="Adenylyl/Guanylyl_Cyclase_3/4"/>
</dbReference>
<dbReference type="PROSITE" id="PS50125">
    <property type="entry name" value="GUANYLATE_CYCLASE_2"/>
    <property type="match status" value="1"/>
</dbReference>
<dbReference type="SUPFAM" id="SSF103190">
    <property type="entry name" value="Sensory domain-like"/>
    <property type="match status" value="1"/>
</dbReference>
<dbReference type="PANTHER" id="PTHR43081:SF1">
    <property type="entry name" value="ADENYLATE CYCLASE, TERMINAL-DIFFERENTIATION SPECIFIC"/>
    <property type="match status" value="1"/>
</dbReference>
<dbReference type="EC" id="4.6.1.1" evidence="3"/>
<dbReference type="InterPro" id="IPR001054">
    <property type="entry name" value="A/G_cyclase"/>
</dbReference>
<dbReference type="InterPro" id="IPR029787">
    <property type="entry name" value="Nucleotide_cyclase"/>
</dbReference>
<dbReference type="CDD" id="cd18773">
    <property type="entry name" value="PDC1_HK_sensor"/>
    <property type="match status" value="1"/>
</dbReference>
<evidence type="ECO:0000259" key="2">
    <source>
        <dbReference type="PROSITE" id="PS50125"/>
    </source>
</evidence>
<evidence type="ECO:0000313" key="3">
    <source>
        <dbReference type="EMBL" id="SHO80982.1"/>
    </source>
</evidence>
<evidence type="ECO:0000256" key="1">
    <source>
        <dbReference type="SAM" id="Phobius"/>
    </source>
</evidence>
<dbReference type="Gene3D" id="6.10.340.10">
    <property type="match status" value="1"/>
</dbReference>
<name>A0A1W1EJL3_9ZZZZ</name>
<dbReference type="PANTHER" id="PTHR43081">
    <property type="entry name" value="ADENYLATE CYCLASE, TERMINAL-DIFFERENTIATION SPECIFIC-RELATED"/>
    <property type="match status" value="1"/>
</dbReference>
<dbReference type="Gene3D" id="3.30.70.1230">
    <property type="entry name" value="Nucleotide cyclase"/>
    <property type="match status" value="1"/>
</dbReference>
<feature type="transmembrane region" description="Helical" evidence="1">
    <location>
        <begin position="292"/>
        <end position="311"/>
    </location>
</feature>
<dbReference type="Gene3D" id="3.30.450.20">
    <property type="entry name" value="PAS domain"/>
    <property type="match status" value="2"/>
</dbReference>
<dbReference type="Pfam" id="PF22673">
    <property type="entry name" value="MCP-like_PDC_1"/>
    <property type="match status" value="1"/>
</dbReference>
<keyword evidence="1" id="KW-0812">Transmembrane</keyword>
<dbReference type="GO" id="GO:0006171">
    <property type="term" value="P:cAMP biosynthetic process"/>
    <property type="evidence" value="ECO:0007669"/>
    <property type="project" value="TreeGrafter"/>
</dbReference>
<dbReference type="AlphaFoldDB" id="A0A1W1EJL3"/>
<dbReference type="SMART" id="SM00044">
    <property type="entry name" value="CYCc"/>
    <property type="match status" value="1"/>
</dbReference>
<dbReference type="SUPFAM" id="SSF55073">
    <property type="entry name" value="Nucleotide cyclase"/>
    <property type="match status" value="1"/>
</dbReference>
<dbReference type="Pfam" id="PF00211">
    <property type="entry name" value="Guanylate_cyc"/>
    <property type="match status" value="1"/>
</dbReference>
<sequence length="570" mass="64754">MIFNNKPKKFSIRLSQLFTILLSTIVAILISYNAYKSYNLSYIMLNKIQKEITQNIITLTDKTLEISSTYVNMLSNINGDDNDILANKTTLISLMNAQIKAYKYLDSIYIANNNGDFIQVKKSSDVKILRGIDNNKYDPRKRIWFKDVNHKIYWSKPYRYASSNNMGITVSSAIFDKNNSKIKVAGADITATKLYKFVVSQARKIGGEIIVFDNNKDIITSSLNNKNIINSHIINKAFKNLREGILKDNNGVKYLSFISHFPKTSNMNWNILVVIPQEVILGDLLSTIIETILISIIILIIFIFIVIFVSYRLSNPIVKISNQIKDIEALNLSINITNNSEVEEIYQTQLSLKSLQIALSSFIKYLPVVLIQKLIKAGCEAKVGGEERDLAIMFTDIENFTTISESMTPSAIAYQLSEYFEIIDNSINNREGTIDKYIGDAVLAFWGAPENVDNPSLKAIESALEIRENLEILNKKWAKEGKEIFKTRIGIHYGKTLVGNIGSNYRLNYTVIGDSVNIASRLEYINKDYGTYLLFSDRVKDNLGNKYKSIYIDSVLLKGKQQPTKFYTIK</sequence>
<reference evidence="3" key="1">
    <citation type="submission" date="2016-10" db="EMBL/GenBank/DDBJ databases">
        <authorList>
            <person name="de Groot N.N."/>
        </authorList>
    </citation>
    <scope>NUCLEOTIDE SEQUENCE</scope>
</reference>
<dbReference type="InterPro" id="IPR029151">
    <property type="entry name" value="Sensor-like_sf"/>
</dbReference>
<proteinExistence type="predicted"/>
<dbReference type="GO" id="GO:0004016">
    <property type="term" value="F:adenylate cyclase activity"/>
    <property type="evidence" value="ECO:0007669"/>
    <property type="project" value="UniProtKB-EC"/>
</dbReference>
<organism evidence="3">
    <name type="scientific">hydrothermal vent metagenome</name>
    <dbReference type="NCBI Taxonomy" id="652676"/>
    <lineage>
        <taxon>unclassified sequences</taxon>
        <taxon>metagenomes</taxon>
        <taxon>ecological metagenomes</taxon>
    </lineage>
</organism>
<dbReference type="CDD" id="cd07302">
    <property type="entry name" value="CHD"/>
    <property type="match status" value="1"/>
</dbReference>
<feature type="domain" description="Guanylate cyclase" evidence="2">
    <location>
        <begin position="391"/>
        <end position="523"/>
    </location>
</feature>
<dbReference type="GO" id="GO:0035556">
    <property type="term" value="P:intracellular signal transduction"/>
    <property type="evidence" value="ECO:0007669"/>
    <property type="project" value="InterPro"/>
</dbReference>
<protein>
    <submittedName>
        <fullName evidence="3">Adenylate cyclase</fullName>
        <ecNumber evidence="3">4.6.1.1</ecNumber>
    </submittedName>
</protein>
<dbReference type="EMBL" id="FRYL01000023">
    <property type="protein sequence ID" value="SHO80982.1"/>
    <property type="molecule type" value="Genomic_DNA"/>
</dbReference>